<name>A0A7Y8KM51_9PSED</name>
<reference evidence="1 2" key="1">
    <citation type="submission" date="2020-04" db="EMBL/GenBank/DDBJ databases">
        <title>Molecular characterization of pseudomonads from Agaricus bisporus reveal novel blotch 2 pathogens in Western Europe.</title>
        <authorList>
            <person name="Taparia T."/>
            <person name="Krijger M."/>
            <person name="Haynes E."/>
            <person name="Elpinstone J.G."/>
            <person name="Noble R."/>
            <person name="Van Der Wolf J."/>
        </authorList>
    </citation>
    <scope>NUCLEOTIDE SEQUENCE [LARGE SCALE GENOMIC DNA]</scope>
    <source>
        <strain evidence="1 2">IPO3765</strain>
    </source>
</reference>
<evidence type="ECO:0000313" key="1">
    <source>
        <dbReference type="EMBL" id="NWF06696.1"/>
    </source>
</evidence>
<accession>A0A7Y8KM51</accession>
<evidence type="ECO:0000313" key="2">
    <source>
        <dbReference type="Proteomes" id="UP000561369"/>
    </source>
</evidence>
<proteinExistence type="predicted"/>
<dbReference type="EMBL" id="JACAQV010000005">
    <property type="protein sequence ID" value="NWF06696.1"/>
    <property type="molecule type" value="Genomic_DNA"/>
</dbReference>
<dbReference type="Proteomes" id="UP000561369">
    <property type="component" value="Unassembled WGS sequence"/>
</dbReference>
<comment type="caution">
    <text evidence="1">The sequence shown here is derived from an EMBL/GenBank/DDBJ whole genome shotgun (WGS) entry which is preliminary data.</text>
</comment>
<organism evidence="1 2">
    <name type="scientific">Pseudomonas salomonii</name>
    <dbReference type="NCBI Taxonomy" id="191391"/>
    <lineage>
        <taxon>Bacteria</taxon>
        <taxon>Pseudomonadati</taxon>
        <taxon>Pseudomonadota</taxon>
        <taxon>Gammaproteobacteria</taxon>
        <taxon>Pseudomonadales</taxon>
        <taxon>Pseudomonadaceae</taxon>
        <taxon>Pseudomonas</taxon>
    </lineage>
</organism>
<dbReference type="AlphaFoldDB" id="A0A7Y8KM51"/>
<protein>
    <submittedName>
        <fullName evidence="1">Uncharacterized protein</fullName>
    </submittedName>
</protein>
<gene>
    <name evidence="1" type="ORF">HX810_03280</name>
</gene>
<sequence length="273" mass="30186">MSDFSPLNIFKSQAKRLVRDQEVKLSAAQEMLAQKAGFADYHEFAVVVQRSPRDPRVMVAIFGVKHFSEAIHEDDVYADLDQELEDQLSGAIAETNASGFTVDGLSVDTSEYADSTGTLSLGVSLTYQGQHDPERVYHGAAFLLAATVELLRRKGKWLLADDGVSISSIESDADQDRRSEQEYWAQVDAARSSNRMSMAQALASELGISVDDGELLAGSEITTNESDDGLVYSYWINFEPEAQGELRADLLARFGSLEYELHANFFDDVEHDL</sequence>
<dbReference type="RefSeq" id="WP_177023619.1">
    <property type="nucleotide sequence ID" value="NZ_JACAQV010000005.1"/>
</dbReference>